<dbReference type="EMBL" id="JABEZX010000011">
    <property type="protein sequence ID" value="MBA0570159.1"/>
    <property type="molecule type" value="Genomic_DNA"/>
</dbReference>
<comment type="caution">
    <text evidence="1">The sequence shown here is derived from an EMBL/GenBank/DDBJ whole genome shotgun (WGS) entry which is preliminary data.</text>
</comment>
<proteinExistence type="predicted"/>
<protein>
    <submittedName>
        <fullName evidence="1">Uncharacterized protein</fullName>
    </submittedName>
</protein>
<reference evidence="1 2" key="1">
    <citation type="journal article" date="2019" name="Genome Biol. Evol.">
        <title>Insights into the evolution of the New World diploid cottons (Gossypium, subgenus Houzingenia) based on genome sequencing.</title>
        <authorList>
            <person name="Grover C.E."/>
            <person name="Arick M.A. 2nd"/>
            <person name="Thrash A."/>
            <person name="Conover J.L."/>
            <person name="Sanders W.S."/>
            <person name="Peterson D.G."/>
            <person name="Frelichowski J.E."/>
            <person name="Scheffler J.A."/>
            <person name="Scheffler B.E."/>
            <person name="Wendel J.F."/>
        </authorList>
    </citation>
    <scope>NUCLEOTIDE SEQUENCE [LARGE SCALE GENOMIC DNA]</scope>
    <source>
        <strain evidence="1">157</strain>
        <tissue evidence="1">Leaf</tissue>
    </source>
</reference>
<keyword evidence="2" id="KW-1185">Reference proteome</keyword>
<dbReference type="AlphaFoldDB" id="A0A7J8MZQ1"/>
<accession>A0A7J8MZQ1</accession>
<name>A0A7J8MZQ1_9ROSI</name>
<dbReference type="Proteomes" id="UP000593572">
    <property type="component" value="Unassembled WGS sequence"/>
</dbReference>
<gene>
    <name evidence="1" type="ORF">Golob_003843</name>
</gene>
<evidence type="ECO:0000313" key="1">
    <source>
        <dbReference type="EMBL" id="MBA0570159.1"/>
    </source>
</evidence>
<sequence length="85" mass="9777">MGKFSGKSFRRGPSQHGEQCGYLLELISAKSLIRRRHLSDHFLISVLGTILYKRIRSPVTERAFAIMCSDSFCNRKLKMGSWEKN</sequence>
<organism evidence="1 2">
    <name type="scientific">Gossypium lobatum</name>
    <dbReference type="NCBI Taxonomy" id="34289"/>
    <lineage>
        <taxon>Eukaryota</taxon>
        <taxon>Viridiplantae</taxon>
        <taxon>Streptophyta</taxon>
        <taxon>Embryophyta</taxon>
        <taxon>Tracheophyta</taxon>
        <taxon>Spermatophyta</taxon>
        <taxon>Magnoliopsida</taxon>
        <taxon>eudicotyledons</taxon>
        <taxon>Gunneridae</taxon>
        <taxon>Pentapetalae</taxon>
        <taxon>rosids</taxon>
        <taxon>malvids</taxon>
        <taxon>Malvales</taxon>
        <taxon>Malvaceae</taxon>
        <taxon>Malvoideae</taxon>
        <taxon>Gossypium</taxon>
    </lineage>
</organism>
<evidence type="ECO:0000313" key="2">
    <source>
        <dbReference type="Proteomes" id="UP000593572"/>
    </source>
</evidence>